<dbReference type="Pfam" id="PF11611">
    <property type="entry name" value="DUF4352"/>
    <property type="match status" value="1"/>
</dbReference>
<name>A0AAU8IG60_9BACL</name>
<evidence type="ECO:0000256" key="2">
    <source>
        <dbReference type="SAM" id="SignalP"/>
    </source>
</evidence>
<dbReference type="AlphaFoldDB" id="A0AAU8IG60"/>
<organism evidence="4">
    <name type="scientific">Sporolactobacillus sp. Y61</name>
    <dbReference type="NCBI Taxonomy" id="3160863"/>
    <lineage>
        <taxon>Bacteria</taxon>
        <taxon>Bacillati</taxon>
        <taxon>Bacillota</taxon>
        <taxon>Bacilli</taxon>
        <taxon>Bacillales</taxon>
        <taxon>Sporolactobacillaceae</taxon>
        <taxon>Sporolactobacillus</taxon>
    </lineage>
</organism>
<protein>
    <submittedName>
        <fullName evidence="4">DUF4352 domain-containing protein</fullName>
    </submittedName>
</protein>
<proteinExistence type="predicted"/>
<feature type="domain" description="DUF4352" evidence="3">
    <location>
        <begin position="72"/>
        <end position="159"/>
    </location>
</feature>
<gene>
    <name evidence="4" type="ORF">ABNN70_00085</name>
</gene>
<keyword evidence="1 2" id="KW-0732">Signal</keyword>
<evidence type="ECO:0000259" key="3">
    <source>
        <dbReference type="Pfam" id="PF11611"/>
    </source>
</evidence>
<dbReference type="EMBL" id="CP159510">
    <property type="protein sequence ID" value="XCJ16998.1"/>
    <property type="molecule type" value="Genomic_DNA"/>
</dbReference>
<sequence>MKKLWFLPLAFILVFSLSACTEDVSVGSSSSDSSAASSSKAPKEKIHKQAKLNFSNTSAQQTTKVDSAEIRDVTDLNLVDNEFDQVKYALLVHMSVSNKAPDAASTYPSQGHVVLADGTQIEGLVGADVNIDDAFKDGEIANGATVSGYVVFPLKEDQAEKFTKGSFKFSVLAGDEMFTEKNYTVDMAF</sequence>
<accession>A0AAU8IG60</accession>
<feature type="chain" id="PRO_5043975417" evidence="2">
    <location>
        <begin position="22"/>
        <end position="189"/>
    </location>
</feature>
<dbReference type="InterPro" id="IPR029050">
    <property type="entry name" value="Immunoprotect_excell_Ig-like"/>
</dbReference>
<dbReference type="Gene3D" id="2.60.40.1240">
    <property type="match status" value="1"/>
</dbReference>
<reference evidence="4" key="1">
    <citation type="submission" date="2024-06" db="EMBL/GenBank/DDBJ databases">
        <authorList>
            <person name="Fan A."/>
            <person name="Zhang F.Y."/>
            <person name="Zhang L."/>
        </authorList>
    </citation>
    <scope>NUCLEOTIDE SEQUENCE</scope>
    <source>
        <strain evidence="4">Y61</strain>
    </source>
</reference>
<dbReference type="InterPro" id="IPR029051">
    <property type="entry name" value="DUF4352"/>
</dbReference>
<evidence type="ECO:0000313" key="4">
    <source>
        <dbReference type="EMBL" id="XCJ16998.1"/>
    </source>
</evidence>
<feature type="signal peptide" evidence="2">
    <location>
        <begin position="1"/>
        <end position="21"/>
    </location>
</feature>
<dbReference type="RefSeq" id="WP_129929458.1">
    <property type="nucleotide sequence ID" value="NZ_CP159510.1"/>
</dbReference>
<evidence type="ECO:0000256" key="1">
    <source>
        <dbReference type="ARBA" id="ARBA00022729"/>
    </source>
</evidence>
<dbReference type="PROSITE" id="PS51257">
    <property type="entry name" value="PROKAR_LIPOPROTEIN"/>
    <property type="match status" value="1"/>
</dbReference>